<reference evidence="2" key="1">
    <citation type="submission" date="2023-03" db="EMBL/GenBank/DDBJ databases">
        <authorList>
            <person name="Steffen K."/>
            <person name="Cardenas P."/>
        </authorList>
    </citation>
    <scope>NUCLEOTIDE SEQUENCE</scope>
</reference>
<sequence>ENQKSPSTPHPPPSTYTDTNNTVAHNKVGHQVPSLENWGGGLKSLLRHANSPHTPSVRGVTT</sequence>
<evidence type="ECO:0000256" key="1">
    <source>
        <dbReference type="SAM" id="MobiDB-lite"/>
    </source>
</evidence>
<gene>
    <name evidence="2" type="ORF">GBAR_LOCUS22457</name>
</gene>
<organism evidence="2 3">
    <name type="scientific">Geodia barretti</name>
    <name type="common">Barrett's horny sponge</name>
    <dbReference type="NCBI Taxonomy" id="519541"/>
    <lineage>
        <taxon>Eukaryota</taxon>
        <taxon>Metazoa</taxon>
        <taxon>Porifera</taxon>
        <taxon>Demospongiae</taxon>
        <taxon>Heteroscleromorpha</taxon>
        <taxon>Tetractinellida</taxon>
        <taxon>Astrophorina</taxon>
        <taxon>Geodiidae</taxon>
        <taxon>Geodia</taxon>
    </lineage>
</organism>
<protein>
    <submittedName>
        <fullName evidence="2">Uncharacterized protein</fullName>
    </submittedName>
</protein>
<feature type="non-terminal residue" evidence="2">
    <location>
        <position position="1"/>
    </location>
</feature>
<name>A0AA35X5C0_GEOBA</name>
<evidence type="ECO:0000313" key="3">
    <source>
        <dbReference type="Proteomes" id="UP001174909"/>
    </source>
</evidence>
<dbReference type="Proteomes" id="UP001174909">
    <property type="component" value="Unassembled WGS sequence"/>
</dbReference>
<feature type="compositionally biased region" description="Polar residues" evidence="1">
    <location>
        <begin position="51"/>
        <end position="62"/>
    </location>
</feature>
<feature type="region of interest" description="Disordered" evidence="1">
    <location>
        <begin position="1"/>
        <end position="22"/>
    </location>
</feature>
<proteinExistence type="predicted"/>
<dbReference type="EMBL" id="CASHTH010003098">
    <property type="protein sequence ID" value="CAI8040286.1"/>
    <property type="molecule type" value="Genomic_DNA"/>
</dbReference>
<keyword evidence="3" id="KW-1185">Reference proteome</keyword>
<comment type="caution">
    <text evidence="2">The sequence shown here is derived from an EMBL/GenBank/DDBJ whole genome shotgun (WGS) entry which is preliminary data.</text>
</comment>
<dbReference type="AlphaFoldDB" id="A0AA35X5C0"/>
<evidence type="ECO:0000313" key="2">
    <source>
        <dbReference type="EMBL" id="CAI8040286.1"/>
    </source>
</evidence>
<accession>A0AA35X5C0</accession>
<feature type="region of interest" description="Disordered" evidence="1">
    <location>
        <begin position="43"/>
        <end position="62"/>
    </location>
</feature>